<keyword evidence="2" id="KW-1185">Reference proteome</keyword>
<evidence type="ECO:0000313" key="1">
    <source>
        <dbReference type="EMBL" id="CAJ0607506.1"/>
    </source>
</evidence>
<name>A0AA36MCU0_CYLNA</name>
<comment type="caution">
    <text evidence="1">The sequence shown here is derived from an EMBL/GenBank/DDBJ whole genome shotgun (WGS) entry which is preliminary data.</text>
</comment>
<organism evidence="1 2">
    <name type="scientific">Cylicocyclus nassatus</name>
    <name type="common">Nematode worm</name>
    <dbReference type="NCBI Taxonomy" id="53992"/>
    <lineage>
        <taxon>Eukaryota</taxon>
        <taxon>Metazoa</taxon>
        <taxon>Ecdysozoa</taxon>
        <taxon>Nematoda</taxon>
        <taxon>Chromadorea</taxon>
        <taxon>Rhabditida</taxon>
        <taxon>Rhabditina</taxon>
        <taxon>Rhabditomorpha</taxon>
        <taxon>Strongyloidea</taxon>
        <taxon>Strongylidae</taxon>
        <taxon>Cylicocyclus</taxon>
    </lineage>
</organism>
<dbReference type="Proteomes" id="UP001176961">
    <property type="component" value="Unassembled WGS sequence"/>
</dbReference>
<protein>
    <submittedName>
        <fullName evidence="1">Uncharacterized protein</fullName>
    </submittedName>
</protein>
<gene>
    <name evidence="1" type="ORF">CYNAS_LOCUS19489</name>
</gene>
<sequence length="106" mass="12113">MNTCSAKTYKLGRNLILRMLFHKLLLFLLVISVCALPKGKLASSKIFGKGTISSGNINGTRTFEDCINDCYEETHREGVWTKEKGEKNERCYDQCLVDFYGMIKQH</sequence>
<accession>A0AA36MCU0</accession>
<evidence type="ECO:0000313" key="2">
    <source>
        <dbReference type="Proteomes" id="UP001176961"/>
    </source>
</evidence>
<proteinExistence type="predicted"/>
<dbReference type="AlphaFoldDB" id="A0AA36MCU0"/>
<dbReference type="EMBL" id="CATQJL010000316">
    <property type="protein sequence ID" value="CAJ0607506.1"/>
    <property type="molecule type" value="Genomic_DNA"/>
</dbReference>
<reference evidence="1" key="1">
    <citation type="submission" date="2023-07" db="EMBL/GenBank/DDBJ databases">
        <authorList>
            <consortium name="CYATHOMIX"/>
        </authorList>
    </citation>
    <scope>NUCLEOTIDE SEQUENCE</scope>
    <source>
        <strain evidence="1">N/A</strain>
    </source>
</reference>